<dbReference type="OrthoDB" id="9816314at2"/>
<proteinExistence type="predicted"/>
<dbReference type="RefSeq" id="WP_126717542.1">
    <property type="nucleotide sequence ID" value="NZ_RWJF01000001.1"/>
</dbReference>
<dbReference type="GO" id="GO:0016020">
    <property type="term" value="C:membrane"/>
    <property type="evidence" value="ECO:0007669"/>
    <property type="project" value="UniProtKB-SubCell"/>
</dbReference>
<gene>
    <name evidence="3" type="ORF">HMF7854_01825</name>
</gene>
<evidence type="ECO:0000313" key="3">
    <source>
        <dbReference type="EMBL" id="RST29703.1"/>
    </source>
</evidence>
<keyword evidence="1" id="KW-0812">Transmembrane</keyword>
<protein>
    <recommendedName>
        <fullName evidence="2">Inositolphosphotransferase Aur1/Ipt1 domain-containing protein</fullName>
    </recommendedName>
</protein>
<dbReference type="AlphaFoldDB" id="A0A3R9YKN5"/>
<dbReference type="EMBL" id="RWJF01000001">
    <property type="protein sequence ID" value="RST29703.1"/>
    <property type="molecule type" value="Genomic_DNA"/>
</dbReference>
<accession>A0A3R9YKN5</accession>
<name>A0A3R9YKN5_9SPHN</name>
<sequence length="332" mass="36550">MRGQFRSDAAWLVVVAGCLLVLSLFWTTLYWQGAAATPLLTSNLTITALGLPPTITGWLLLTCWRIRHDDSPARGFIQRSFAAVPRLTILALGLLLVSTCAGLFGAIKFGMPFAVGFWADQPIADFERLLLGHDPAHLLKPVFDDFVVPIEACYYSWLPLQLLLLYILFALPPSRFRAQAISAYFLGFTLLGTFVAYVLPSVGPIFYDRLTGVARFDPEILVPTRTGYVADYLWDHYSARAMELGGGISAFPSLHVAIALWFVLVLRRTILVVPAFLYFAIICIGSVLLGWHYVSDGAASIVGMALIWRLSGQLAAALEPREIRPASTVRTA</sequence>
<feature type="transmembrane region" description="Helical" evidence="1">
    <location>
        <begin position="44"/>
        <end position="66"/>
    </location>
</feature>
<feature type="transmembrane region" description="Helical" evidence="1">
    <location>
        <begin position="244"/>
        <end position="264"/>
    </location>
</feature>
<dbReference type="Proteomes" id="UP000274661">
    <property type="component" value="Unassembled WGS sequence"/>
</dbReference>
<evidence type="ECO:0000259" key="2">
    <source>
        <dbReference type="Pfam" id="PF14378"/>
    </source>
</evidence>
<comment type="caution">
    <text evidence="3">The sequence shown here is derived from an EMBL/GenBank/DDBJ whole genome shotgun (WGS) entry which is preliminary data.</text>
</comment>
<organism evidence="3 4">
    <name type="scientific">Sphingomonas ginkgonis</name>
    <dbReference type="NCBI Taxonomy" id="2315330"/>
    <lineage>
        <taxon>Bacteria</taxon>
        <taxon>Pseudomonadati</taxon>
        <taxon>Pseudomonadota</taxon>
        <taxon>Alphaproteobacteria</taxon>
        <taxon>Sphingomonadales</taxon>
        <taxon>Sphingomonadaceae</taxon>
        <taxon>Sphingomonas</taxon>
    </lineage>
</organism>
<keyword evidence="1" id="KW-1133">Transmembrane helix</keyword>
<keyword evidence="4" id="KW-1185">Reference proteome</keyword>
<feature type="transmembrane region" description="Helical" evidence="1">
    <location>
        <begin position="154"/>
        <end position="171"/>
    </location>
</feature>
<dbReference type="Pfam" id="PF14378">
    <property type="entry name" value="PAP2_3"/>
    <property type="match status" value="1"/>
</dbReference>
<feature type="transmembrane region" description="Helical" evidence="1">
    <location>
        <begin position="183"/>
        <end position="207"/>
    </location>
</feature>
<evidence type="ECO:0000313" key="4">
    <source>
        <dbReference type="Proteomes" id="UP000274661"/>
    </source>
</evidence>
<feature type="domain" description="Inositolphosphotransferase Aur1/Ipt1" evidence="2">
    <location>
        <begin position="150"/>
        <end position="308"/>
    </location>
</feature>
<reference evidence="3 4" key="1">
    <citation type="submission" date="2018-12" db="EMBL/GenBank/DDBJ databases">
        <title>Sphingomonas sp. HMF7854 Genome sequencing and assembly.</title>
        <authorList>
            <person name="Cha I."/>
            <person name="Kang H."/>
            <person name="Kim H."/>
            <person name="Kang J."/>
            <person name="Joh K."/>
        </authorList>
    </citation>
    <scope>NUCLEOTIDE SEQUENCE [LARGE SCALE GENOMIC DNA]</scope>
    <source>
        <strain evidence="3 4">HMF7854</strain>
    </source>
</reference>
<evidence type="ECO:0000256" key="1">
    <source>
        <dbReference type="SAM" id="Phobius"/>
    </source>
</evidence>
<feature type="transmembrane region" description="Helical" evidence="1">
    <location>
        <begin position="87"/>
        <end position="107"/>
    </location>
</feature>
<feature type="transmembrane region" description="Helical" evidence="1">
    <location>
        <begin position="271"/>
        <end position="291"/>
    </location>
</feature>
<dbReference type="InterPro" id="IPR026841">
    <property type="entry name" value="Aur1/Ipt1"/>
</dbReference>
<feature type="transmembrane region" description="Helical" evidence="1">
    <location>
        <begin position="9"/>
        <end position="32"/>
    </location>
</feature>
<keyword evidence="1" id="KW-0472">Membrane</keyword>